<proteinExistence type="predicted"/>
<dbReference type="AlphaFoldDB" id="A0AAE2ZT74"/>
<evidence type="ECO:0000313" key="2">
    <source>
        <dbReference type="Proteomes" id="UP001196509"/>
    </source>
</evidence>
<name>A0AAE2ZT74_9HYPH</name>
<reference evidence="1" key="1">
    <citation type="submission" date="2021-08" db="EMBL/GenBank/DDBJ databases">
        <title>Hoeflea bacterium WL0058 sp. nov., isolated from the sediment.</title>
        <authorList>
            <person name="Wang L."/>
            <person name="Zhang D."/>
        </authorList>
    </citation>
    <scope>NUCLEOTIDE SEQUENCE</scope>
    <source>
        <strain evidence="1">WL0058</strain>
    </source>
</reference>
<evidence type="ECO:0000313" key="1">
    <source>
        <dbReference type="EMBL" id="MBW8640395.1"/>
    </source>
</evidence>
<dbReference type="RefSeq" id="WP_220231126.1">
    <property type="nucleotide sequence ID" value="NZ_JAICBX010000006.1"/>
</dbReference>
<comment type="caution">
    <text evidence="1">The sequence shown here is derived from an EMBL/GenBank/DDBJ whole genome shotgun (WGS) entry which is preliminary data.</text>
</comment>
<keyword evidence="2" id="KW-1185">Reference proteome</keyword>
<dbReference type="Proteomes" id="UP001196509">
    <property type="component" value="Unassembled WGS sequence"/>
</dbReference>
<protein>
    <submittedName>
        <fullName evidence="1">Uncharacterized protein</fullName>
    </submittedName>
</protein>
<gene>
    <name evidence="1" type="ORF">K1W69_24600</name>
</gene>
<sequence>MKSLQRQIAFVEASTATKTAGDCKRALERSIDREFDRPVKYTQNAIAIRPALKSRPVARVFVKDRQADYLIYQARGGVRTPKGKALVMPVNARLNRYGNLSRNYLKNQLAKPNVFSGKVNGVAGVYQRMKSGRMKLLVAFESEARYRKRWNPDSIVRRTAQRMMPIHYRNQLSAAFRQVS</sequence>
<organism evidence="1 2">
    <name type="scientific">Flavimaribacter sediminis</name>
    <dbReference type="NCBI Taxonomy" id="2865987"/>
    <lineage>
        <taxon>Bacteria</taxon>
        <taxon>Pseudomonadati</taxon>
        <taxon>Pseudomonadota</taxon>
        <taxon>Alphaproteobacteria</taxon>
        <taxon>Hyphomicrobiales</taxon>
        <taxon>Rhizobiaceae</taxon>
        <taxon>Flavimaribacter</taxon>
    </lineage>
</organism>
<dbReference type="EMBL" id="JAICBX010000006">
    <property type="protein sequence ID" value="MBW8640395.1"/>
    <property type="molecule type" value="Genomic_DNA"/>
</dbReference>
<accession>A0AAE2ZT74</accession>